<dbReference type="InterPro" id="IPR025705">
    <property type="entry name" value="Beta_hexosaminidase_sua/sub"/>
</dbReference>
<keyword evidence="8" id="KW-1185">Reference proteome</keyword>
<comment type="similarity">
    <text evidence="2">Belongs to the glycosyl hydrolase 20 family.</text>
</comment>
<dbReference type="AlphaFoldDB" id="A0ABD2QEW9"/>
<reference evidence="7 8" key="1">
    <citation type="submission" date="2024-11" db="EMBL/GenBank/DDBJ databases">
        <title>Adaptive evolution of stress response genes in parasites aligns with host niche diversity.</title>
        <authorList>
            <person name="Hahn C."/>
            <person name="Resl P."/>
        </authorList>
    </citation>
    <scope>NUCLEOTIDE SEQUENCE [LARGE SCALE GENOMIC DNA]</scope>
    <source>
        <strain evidence="7">EGGRZ-B1_66</strain>
        <tissue evidence="7">Body</tissue>
    </source>
</reference>
<keyword evidence="4" id="KW-0378">Hydrolase</keyword>
<dbReference type="Proteomes" id="UP001626550">
    <property type="component" value="Unassembled WGS sequence"/>
</dbReference>
<protein>
    <recommendedName>
        <fullName evidence="3">beta-N-acetylhexosaminidase</fullName>
        <ecNumber evidence="3">3.2.1.52</ecNumber>
    </recommendedName>
</protein>
<accession>A0ABD2QEW9</accession>
<feature type="domain" description="Glycoside hydrolase family 20 catalytic" evidence="6">
    <location>
        <begin position="1"/>
        <end position="264"/>
    </location>
</feature>
<sequence length="282" mass="32293">MNVLHWHIVDDQSFPYDSYTYPKMAERGAFQKFGKSYSQQDVAEVIEYARQRGVRVMSEFDTPGHTQSWGNSITGLLTKCYTGSQPNGHFGPIDPSNENNYDFIKSFFDEVKTVFPDDYIHLGGDEVSFNCWASNPEVKVFMQHMNITSYANLESYYIERLGKIVAQLKPTAVKASTDDVVHVWIDGNNLMEKIRQITSEKYRVLVSARWYLNYMSYGDDWTKYYSFEPLNFNGTPEQKARVLGGEACMWGEYVGDTNLISRSWRGIEAEDATGPGNCENVN</sequence>
<dbReference type="PANTHER" id="PTHR22600:SF21">
    <property type="entry name" value="BETA-HEXOSAMINIDASE A"/>
    <property type="match status" value="1"/>
</dbReference>
<dbReference type="SUPFAM" id="SSF51445">
    <property type="entry name" value="(Trans)glycosidases"/>
    <property type="match status" value="1"/>
</dbReference>
<comment type="caution">
    <text evidence="7">The sequence shown here is derived from an EMBL/GenBank/DDBJ whole genome shotgun (WGS) entry which is preliminary data.</text>
</comment>
<evidence type="ECO:0000256" key="2">
    <source>
        <dbReference type="ARBA" id="ARBA00006285"/>
    </source>
</evidence>
<evidence type="ECO:0000256" key="3">
    <source>
        <dbReference type="ARBA" id="ARBA00012663"/>
    </source>
</evidence>
<evidence type="ECO:0000313" key="7">
    <source>
        <dbReference type="EMBL" id="KAL3318064.1"/>
    </source>
</evidence>
<dbReference type="EMBL" id="JBJKFK010000292">
    <property type="protein sequence ID" value="KAL3318064.1"/>
    <property type="molecule type" value="Genomic_DNA"/>
</dbReference>
<feature type="active site" description="Proton donor" evidence="5">
    <location>
        <position position="126"/>
    </location>
</feature>
<evidence type="ECO:0000313" key="8">
    <source>
        <dbReference type="Proteomes" id="UP001626550"/>
    </source>
</evidence>
<gene>
    <name evidence="7" type="ORF">Ciccas_003278</name>
</gene>
<dbReference type="EC" id="3.2.1.52" evidence="3"/>
<evidence type="ECO:0000259" key="6">
    <source>
        <dbReference type="Pfam" id="PF00728"/>
    </source>
</evidence>
<dbReference type="InterPro" id="IPR015883">
    <property type="entry name" value="Glyco_hydro_20_cat"/>
</dbReference>
<dbReference type="Pfam" id="PF00728">
    <property type="entry name" value="Glyco_hydro_20"/>
    <property type="match status" value="1"/>
</dbReference>
<dbReference type="InterPro" id="IPR017853">
    <property type="entry name" value="GH"/>
</dbReference>
<evidence type="ECO:0000256" key="4">
    <source>
        <dbReference type="ARBA" id="ARBA00022801"/>
    </source>
</evidence>
<dbReference type="PRINTS" id="PR00738">
    <property type="entry name" value="GLHYDRLASE20"/>
</dbReference>
<proteinExistence type="inferred from homology"/>
<evidence type="ECO:0000256" key="1">
    <source>
        <dbReference type="ARBA" id="ARBA00001231"/>
    </source>
</evidence>
<dbReference type="Gene3D" id="3.20.20.80">
    <property type="entry name" value="Glycosidases"/>
    <property type="match status" value="1"/>
</dbReference>
<dbReference type="GO" id="GO:0004563">
    <property type="term" value="F:beta-N-acetylhexosaminidase activity"/>
    <property type="evidence" value="ECO:0007669"/>
    <property type="project" value="UniProtKB-EC"/>
</dbReference>
<organism evidence="7 8">
    <name type="scientific">Cichlidogyrus casuarinus</name>
    <dbReference type="NCBI Taxonomy" id="1844966"/>
    <lineage>
        <taxon>Eukaryota</taxon>
        <taxon>Metazoa</taxon>
        <taxon>Spiralia</taxon>
        <taxon>Lophotrochozoa</taxon>
        <taxon>Platyhelminthes</taxon>
        <taxon>Monogenea</taxon>
        <taxon>Monopisthocotylea</taxon>
        <taxon>Dactylogyridea</taxon>
        <taxon>Ancyrocephalidae</taxon>
        <taxon>Cichlidogyrus</taxon>
    </lineage>
</organism>
<comment type="catalytic activity">
    <reaction evidence="1">
        <text>Hydrolysis of terminal non-reducing N-acetyl-D-hexosamine residues in N-acetyl-beta-D-hexosaminides.</text>
        <dbReference type="EC" id="3.2.1.52"/>
    </reaction>
</comment>
<name>A0ABD2QEW9_9PLAT</name>
<dbReference type="PANTHER" id="PTHR22600">
    <property type="entry name" value="BETA-HEXOSAMINIDASE"/>
    <property type="match status" value="1"/>
</dbReference>
<evidence type="ECO:0000256" key="5">
    <source>
        <dbReference type="PIRSR" id="PIRSR625705-1"/>
    </source>
</evidence>